<dbReference type="OrthoDB" id="1750307at2759"/>
<gene>
    <name evidence="2" type="ORF">Cgig2_023739</name>
</gene>
<feature type="region of interest" description="Disordered" evidence="1">
    <location>
        <begin position="117"/>
        <end position="165"/>
    </location>
</feature>
<name>A0A9Q1JVM6_9CARY</name>
<sequence>MPKSSGYGRVKTFDLTEALELIGFLLEFCYKLSDQKTLINNGQLSWVNFTYFASIRSSYICYYCKDTLLPYRFNRQFDLHEDIPTDIDFSTVLSSKIMLQLHQACVSYGTNSRVLFPSTHSGGNSKRKRYSSSDQNIQRDEGPSGSRLKLKPLGSPVLETEDNTPQAKIPGYRRKLNSIMDFLGNDLCLNNSKSIYTPSDDDEVESTPKANAYECPLHKMLLSSTLMSEVNKSGARMVFHTPFERLHYLKGEFDNLYELINKRRGDATPLKKKLKC</sequence>
<comment type="caution">
    <text evidence="2">The sequence shown here is derived from an EMBL/GenBank/DDBJ whole genome shotgun (WGS) entry which is preliminary data.</text>
</comment>
<proteinExistence type="predicted"/>
<organism evidence="2 3">
    <name type="scientific">Carnegiea gigantea</name>
    <dbReference type="NCBI Taxonomy" id="171969"/>
    <lineage>
        <taxon>Eukaryota</taxon>
        <taxon>Viridiplantae</taxon>
        <taxon>Streptophyta</taxon>
        <taxon>Embryophyta</taxon>
        <taxon>Tracheophyta</taxon>
        <taxon>Spermatophyta</taxon>
        <taxon>Magnoliopsida</taxon>
        <taxon>eudicotyledons</taxon>
        <taxon>Gunneridae</taxon>
        <taxon>Pentapetalae</taxon>
        <taxon>Caryophyllales</taxon>
        <taxon>Cactineae</taxon>
        <taxon>Cactaceae</taxon>
        <taxon>Cactoideae</taxon>
        <taxon>Echinocereeae</taxon>
        <taxon>Carnegiea</taxon>
    </lineage>
</organism>
<accession>A0A9Q1JVM6</accession>
<dbReference type="Proteomes" id="UP001153076">
    <property type="component" value="Unassembled WGS sequence"/>
</dbReference>
<evidence type="ECO:0000256" key="1">
    <source>
        <dbReference type="SAM" id="MobiDB-lite"/>
    </source>
</evidence>
<keyword evidence="3" id="KW-1185">Reference proteome</keyword>
<evidence type="ECO:0000313" key="2">
    <source>
        <dbReference type="EMBL" id="KAJ8431930.1"/>
    </source>
</evidence>
<reference evidence="2" key="1">
    <citation type="submission" date="2022-04" db="EMBL/GenBank/DDBJ databases">
        <title>Carnegiea gigantea Genome sequencing and assembly v2.</title>
        <authorList>
            <person name="Copetti D."/>
            <person name="Sanderson M.J."/>
            <person name="Burquez A."/>
            <person name="Wojciechowski M.F."/>
        </authorList>
    </citation>
    <scope>NUCLEOTIDE SEQUENCE</scope>
    <source>
        <strain evidence="2">SGP5-SGP5p</strain>
        <tissue evidence="2">Aerial part</tissue>
    </source>
</reference>
<evidence type="ECO:0000313" key="3">
    <source>
        <dbReference type="Proteomes" id="UP001153076"/>
    </source>
</evidence>
<dbReference type="AlphaFoldDB" id="A0A9Q1JVM6"/>
<dbReference type="EMBL" id="JAKOGI010000653">
    <property type="protein sequence ID" value="KAJ8431930.1"/>
    <property type="molecule type" value="Genomic_DNA"/>
</dbReference>
<protein>
    <submittedName>
        <fullName evidence="2">Uncharacterized protein</fullName>
    </submittedName>
</protein>